<evidence type="ECO:0000256" key="2">
    <source>
        <dbReference type="ARBA" id="ARBA00023186"/>
    </source>
</evidence>
<keyword evidence="3" id="KW-0996">Nickel insertion</keyword>
<gene>
    <name evidence="3" type="primary">ureD</name>
    <name evidence="5" type="ORF">H0I76_05775</name>
</gene>
<comment type="subunit">
    <text evidence="3">UreD, UreF and UreG form a complex that acts as a GTP-hydrolysis-dependent molecular chaperone, activating the urease apoprotein by helping to assemble the nickel containing metallocenter of UreC. The UreE protein probably delivers the nickel.</text>
</comment>
<evidence type="ECO:0000256" key="3">
    <source>
        <dbReference type="HAMAP-Rule" id="MF_01384"/>
    </source>
</evidence>
<comment type="function">
    <text evidence="3">Required for maturation of urease via the functional incorporation of the urease nickel metallocenter.</text>
</comment>
<dbReference type="Proteomes" id="UP000655420">
    <property type="component" value="Unassembled WGS sequence"/>
</dbReference>
<reference evidence="5" key="1">
    <citation type="submission" date="2020-12" db="EMBL/GenBank/DDBJ databases">
        <title>Bacterial taxonomy.</title>
        <authorList>
            <person name="Pan X."/>
        </authorList>
    </citation>
    <scope>NUCLEOTIDE SEQUENCE</scope>
    <source>
        <strain evidence="5">M0105</strain>
    </source>
</reference>
<sequence length="340" mass="36088">MARGCAPGRGSRDPARRLQGSACATPRAGDRPVAGARPDLTETPPVTLLAPGLPDAPHPPRRQPRAEGAVRVAVEASGQGQGERPGAALRVRGPSSRLADLYQSGSARCLLPQGEPAATAVLINTAGGITGGDRFAWHARTGAGAELVLATQTAERAYRAQPGEVGRVDVTLELSPGARLDWLAQETILFDGSALERCLRVEMAEDAHLLVVEPVVLGRAAMGEQVTQAHFADRWEIRRGGRLIRAEATRLSGPVAEIAARPAVLAGQRAFATILYAAPDAERKLSMAREFLPKNCAGASYLRETLSIRLAAPDGAHLRSALRHLLAGLRDRPLPRVWTM</sequence>
<comment type="caution">
    <text evidence="5">The sequence shown here is derived from an EMBL/GenBank/DDBJ whole genome shotgun (WGS) entry which is preliminary data.</text>
</comment>
<proteinExistence type="inferred from homology"/>
<dbReference type="InterPro" id="IPR002669">
    <property type="entry name" value="UreD"/>
</dbReference>
<protein>
    <recommendedName>
        <fullName evidence="3">Urease accessory protein UreD</fullName>
    </recommendedName>
</protein>
<dbReference type="PANTHER" id="PTHR33643">
    <property type="entry name" value="UREASE ACCESSORY PROTEIN D"/>
    <property type="match status" value="1"/>
</dbReference>
<dbReference type="GO" id="GO:0016151">
    <property type="term" value="F:nickel cation binding"/>
    <property type="evidence" value="ECO:0007669"/>
    <property type="project" value="UniProtKB-UniRule"/>
</dbReference>
<dbReference type="EMBL" id="JAEHHL010000002">
    <property type="protein sequence ID" value="MBK0398688.1"/>
    <property type="molecule type" value="Genomic_DNA"/>
</dbReference>
<evidence type="ECO:0000313" key="6">
    <source>
        <dbReference type="Proteomes" id="UP000655420"/>
    </source>
</evidence>
<comment type="subcellular location">
    <subcellularLocation>
        <location evidence="3">Cytoplasm</location>
    </subcellularLocation>
</comment>
<accession>A0A8J7M5W7</accession>
<name>A0A8J7M5W7_9RHOB</name>
<comment type="similarity">
    <text evidence="1 3">Belongs to the UreD family.</text>
</comment>
<keyword evidence="3" id="KW-0963">Cytoplasm</keyword>
<organism evidence="5 6">
    <name type="scientific">Thermohalobaculum xanthum</name>
    <dbReference type="NCBI Taxonomy" id="2753746"/>
    <lineage>
        <taxon>Bacteria</taxon>
        <taxon>Pseudomonadati</taxon>
        <taxon>Pseudomonadota</taxon>
        <taxon>Alphaproteobacteria</taxon>
        <taxon>Rhodobacterales</taxon>
        <taxon>Paracoccaceae</taxon>
        <taxon>Thermohalobaculum</taxon>
    </lineage>
</organism>
<dbReference type="AlphaFoldDB" id="A0A8J7M5W7"/>
<evidence type="ECO:0000313" key="5">
    <source>
        <dbReference type="EMBL" id="MBK0398688.1"/>
    </source>
</evidence>
<dbReference type="GO" id="GO:0005737">
    <property type="term" value="C:cytoplasm"/>
    <property type="evidence" value="ECO:0007669"/>
    <property type="project" value="UniProtKB-SubCell"/>
</dbReference>
<dbReference type="HAMAP" id="MF_01384">
    <property type="entry name" value="UreD"/>
    <property type="match status" value="1"/>
</dbReference>
<evidence type="ECO:0000256" key="4">
    <source>
        <dbReference type="SAM" id="MobiDB-lite"/>
    </source>
</evidence>
<keyword evidence="6" id="KW-1185">Reference proteome</keyword>
<keyword evidence="2 3" id="KW-0143">Chaperone</keyword>
<dbReference type="PANTHER" id="PTHR33643:SF1">
    <property type="entry name" value="UREASE ACCESSORY PROTEIN D"/>
    <property type="match status" value="1"/>
</dbReference>
<feature type="region of interest" description="Disordered" evidence="4">
    <location>
        <begin position="1"/>
        <end position="68"/>
    </location>
</feature>
<evidence type="ECO:0000256" key="1">
    <source>
        <dbReference type="ARBA" id="ARBA00007177"/>
    </source>
</evidence>
<dbReference type="Pfam" id="PF01774">
    <property type="entry name" value="UreD"/>
    <property type="match status" value="1"/>
</dbReference>